<protein>
    <submittedName>
        <fullName evidence="1">Uncharacterized protein</fullName>
    </submittedName>
</protein>
<dbReference type="AlphaFoldDB" id="A0A6G7VDX6"/>
<sequence>MMTELLRIGCIFYEDLSADPRIESALFSDHFLTEDEFVARYTKIIQQRYATVMRLDLSHNEASFFASCIWHYLKTLDTVNGQIIKVSPCCLQKVFRKNIGL</sequence>
<evidence type="ECO:0000313" key="1">
    <source>
        <dbReference type="EMBL" id="QIK37997.1"/>
    </source>
</evidence>
<reference evidence="2" key="1">
    <citation type="submission" date="2020-01" db="EMBL/GenBank/DDBJ databases">
        <title>Caldichromatium gen. nov., sp. nov., a thermophilic purple sulfur bacterium member of the family Chromatiaceae isolated from Nakabusa hot spring, Japan.</title>
        <authorList>
            <person name="Saini M.K."/>
            <person name="Hanada S."/>
            <person name="Tank M."/>
        </authorList>
    </citation>
    <scope>NUCLEOTIDE SEQUENCE [LARGE SCALE GENOMIC DNA]</scope>
    <source>
        <strain evidence="2">No.7</strain>
    </source>
</reference>
<proteinExistence type="predicted"/>
<accession>A0A6G7VDX6</accession>
<dbReference type="RefSeq" id="WP_166270760.1">
    <property type="nucleotide sequence ID" value="NZ_CP048029.1"/>
</dbReference>
<dbReference type="Proteomes" id="UP000502699">
    <property type="component" value="Chromosome"/>
</dbReference>
<keyword evidence="2" id="KW-1185">Reference proteome</keyword>
<dbReference type="EMBL" id="CP048029">
    <property type="protein sequence ID" value="QIK37997.1"/>
    <property type="molecule type" value="Genomic_DNA"/>
</dbReference>
<evidence type="ECO:0000313" key="2">
    <source>
        <dbReference type="Proteomes" id="UP000502699"/>
    </source>
</evidence>
<organism evidence="1 2">
    <name type="scientific">Caldichromatium japonicum</name>
    <dbReference type="NCBI Taxonomy" id="2699430"/>
    <lineage>
        <taxon>Bacteria</taxon>
        <taxon>Pseudomonadati</taxon>
        <taxon>Pseudomonadota</taxon>
        <taxon>Gammaproteobacteria</taxon>
        <taxon>Chromatiales</taxon>
        <taxon>Chromatiaceae</taxon>
        <taxon>Caldichromatium</taxon>
    </lineage>
</organism>
<dbReference type="KEGG" id="cjap:GWK36_08355"/>
<gene>
    <name evidence="1" type="ORF">GWK36_08355</name>
</gene>
<name>A0A6G7VDX6_9GAMM</name>